<sequence length="156" mass="18764">MKSEIPPSENEENKKPKSPILQEFLDEIYEIETSEPKDLPKIMPEETKKEFKQRVVREKIRKEIKIQKKKIKQEFEEKIEETKGDFRKIILGILSDFKDNDQITQDKKDEAFKISRNAKMQMDKVINNIRIMCDNKIKSKIEEIKKRYKEEYGIEI</sequence>
<evidence type="ECO:0000313" key="2">
    <source>
        <dbReference type="EMBL" id="OGZ67478.1"/>
    </source>
</evidence>
<name>A0A1G2I072_9BACT</name>
<dbReference type="EMBL" id="MHOQ01000004">
    <property type="protein sequence ID" value="OGZ67478.1"/>
    <property type="molecule type" value="Genomic_DNA"/>
</dbReference>
<reference evidence="2 3" key="1">
    <citation type="journal article" date="2016" name="Nat. Commun.">
        <title>Thousands of microbial genomes shed light on interconnected biogeochemical processes in an aquifer system.</title>
        <authorList>
            <person name="Anantharaman K."/>
            <person name="Brown C.T."/>
            <person name="Hug L.A."/>
            <person name="Sharon I."/>
            <person name="Castelle C.J."/>
            <person name="Probst A.J."/>
            <person name="Thomas B.C."/>
            <person name="Singh A."/>
            <person name="Wilkins M.J."/>
            <person name="Karaoz U."/>
            <person name="Brodie E.L."/>
            <person name="Williams K.H."/>
            <person name="Hubbard S.S."/>
            <person name="Banfield J.F."/>
        </authorList>
    </citation>
    <scope>NUCLEOTIDE SEQUENCE [LARGE SCALE GENOMIC DNA]</scope>
</reference>
<gene>
    <name evidence="2" type="ORF">A3D34_01160</name>
</gene>
<evidence type="ECO:0000313" key="3">
    <source>
        <dbReference type="Proteomes" id="UP000179183"/>
    </source>
</evidence>
<evidence type="ECO:0000256" key="1">
    <source>
        <dbReference type="SAM" id="MobiDB-lite"/>
    </source>
</evidence>
<feature type="region of interest" description="Disordered" evidence="1">
    <location>
        <begin position="1"/>
        <end position="20"/>
    </location>
</feature>
<dbReference type="AlphaFoldDB" id="A0A1G2I072"/>
<dbReference type="Proteomes" id="UP000179183">
    <property type="component" value="Unassembled WGS sequence"/>
</dbReference>
<organism evidence="2 3">
    <name type="scientific">Candidatus Staskawiczbacteria bacterium RIFCSPHIGHO2_02_FULL_33_16</name>
    <dbReference type="NCBI Taxonomy" id="1802204"/>
    <lineage>
        <taxon>Bacteria</taxon>
        <taxon>Candidatus Staskawicziibacteriota</taxon>
    </lineage>
</organism>
<comment type="caution">
    <text evidence="2">The sequence shown here is derived from an EMBL/GenBank/DDBJ whole genome shotgun (WGS) entry which is preliminary data.</text>
</comment>
<accession>A0A1G2I072</accession>
<proteinExistence type="predicted"/>
<protein>
    <submittedName>
        <fullName evidence="2">Uncharacterized protein</fullName>
    </submittedName>
</protein>